<name>A0A1D3JEA6_PLAOA</name>
<dbReference type="OrthoDB" id="384156at2759"/>
<dbReference type="AlphaFoldDB" id="A0A1D3JEA6"/>
<keyword evidence="3" id="KW-1185">Reference proteome</keyword>
<evidence type="ECO:0000313" key="2">
    <source>
        <dbReference type="EMBL" id="SBT84026.1"/>
    </source>
</evidence>
<dbReference type="EMBL" id="FLRI01000293">
    <property type="protein sequence ID" value="SBT84026.1"/>
    <property type="molecule type" value="Genomic_DNA"/>
</dbReference>
<keyword evidence="1" id="KW-0472">Membrane</keyword>
<evidence type="ECO:0000256" key="1">
    <source>
        <dbReference type="SAM" id="Phobius"/>
    </source>
</evidence>
<organism evidence="2 3">
    <name type="scientific">Plasmodium ovale</name>
    <name type="common">malaria parasite P. ovale</name>
    <dbReference type="NCBI Taxonomy" id="36330"/>
    <lineage>
        <taxon>Eukaryota</taxon>
        <taxon>Sar</taxon>
        <taxon>Alveolata</taxon>
        <taxon>Apicomplexa</taxon>
        <taxon>Aconoidasida</taxon>
        <taxon>Haemosporida</taxon>
        <taxon>Plasmodiidae</taxon>
        <taxon>Plasmodium</taxon>
        <taxon>Plasmodium (Plasmodium)</taxon>
    </lineage>
</organism>
<sequence>MSNVDYENNLPATKYINYLNNSDVSTVFSDNNIINTIMKSAYLGTKHIGAWFYKNYEYIRGNSIDRKRRCIDLNYWLDEKKEQHKKLFPEIHEQQWNFIEQLRSKIESDRIQGKKCEKKFVHYPLDYRRSYNELSHFCENRDYLRNLCHSSKHSISAKDVNCSNLSHYVNRYYEIFSKKHRCLKDRNNDSDNEYVVSNECTLYDMSKTFPEYIFENKKISEKTNARKDIILCPEYEKLLICPKENEPEPLLIRPTQSSSICPPTQNILYGVLALLGIISAFFTLYNFTSIGSWLRGCMIRNQIARRDVDENEECTLSDDSSDILDMNSENKAYYLAYKPG</sequence>
<evidence type="ECO:0000313" key="3">
    <source>
        <dbReference type="Proteomes" id="UP000242942"/>
    </source>
</evidence>
<proteinExistence type="predicted"/>
<accession>A0A1D3JEA6</accession>
<dbReference type="VEuPathDB" id="PlasmoDB:PocGH01_00166500"/>
<reference evidence="2 3" key="1">
    <citation type="submission" date="2016-06" db="EMBL/GenBank/DDBJ databases">
        <authorList>
            <consortium name="Pathogen Informatics"/>
        </authorList>
    </citation>
    <scope>NUCLEOTIDE SEQUENCE [LARGE SCALE GENOMIC DNA]</scope>
    <source>
        <strain evidence="2">PocGH01</strain>
    </source>
</reference>
<keyword evidence="1" id="KW-1133">Transmembrane helix</keyword>
<feature type="transmembrane region" description="Helical" evidence="1">
    <location>
        <begin position="267"/>
        <end position="288"/>
    </location>
</feature>
<dbReference type="VEuPathDB" id="PlasmoDB:POWCR01_130055100"/>
<keyword evidence="1" id="KW-0812">Transmembrane</keyword>
<protein>
    <submittedName>
        <fullName evidence="2">PIR protein</fullName>
    </submittedName>
</protein>
<dbReference type="Proteomes" id="UP000242942">
    <property type="component" value="Unassembled WGS sequence"/>
</dbReference>
<gene>
    <name evidence="2" type="primary">PocGH01_00166500</name>
    <name evidence="2" type="ORF">POCGH01_00166500</name>
</gene>